<feature type="region of interest" description="Disordered" evidence="1">
    <location>
        <begin position="385"/>
        <end position="421"/>
    </location>
</feature>
<evidence type="ECO:0000256" key="1">
    <source>
        <dbReference type="SAM" id="MobiDB-lite"/>
    </source>
</evidence>
<accession>A0A151RWE9</accession>
<gene>
    <name evidence="3" type="ORF">KK1_031521</name>
</gene>
<proteinExistence type="predicted"/>
<name>A0A151RWE9_CAJCA</name>
<protein>
    <recommendedName>
        <fullName evidence="2">Putative plant transposon protein domain-containing protein</fullName>
    </recommendedName>
</protein>
<dbReference type="OMA" id="IRPPINA"/>
<dbReference type="Proteomes" id="UP000075243">
    <property type="component" value="Unassembled WGS sequence"/>
</dbReference>
<sequence length="421" mass="47357">MARTKTASHTHEIPARKKRKGQASSDPPPSDSESDEQETPQAAAAIRLDRQRFLTKSKQQRYLELEPRQIVTERRVELNAGESDEFNNEIKRRKWTKLATPEKKYSEEIIREFYANALPLQNRDQTRKSWVRGTQVYYHRDAINDFLGNPYSLGGDGRDGYGRLKNACSFKADEVAERLCLPGCTYTLGASGKPVKILRKNLNTLARIWQNFLYCNVFPTMHISDLTMPRATLLYSIMNKTGVDVATIISNEIHRVVLSTPSPTGVSKPLGFPGLIMGLCRAARATVPSHLSKTIRPPINASYIKTHCKNAQQGSTSQPGSQRHGQASSSSQVASSAFLAAHFHHIEQQNLANHLALMSINTSLYHAHQQQFYGGPLFQWPSPETFQQQFQWPGDSPNFPGEEEQFEQEEEAENEDGGEDD</sequence>
<dbReference type="Pfam" id="PF20167">
    <property type="entry name" value="Transposase_32"/>
    <property type="match status" value="1"/>
</dbReference>
<evidence type="ECO:0000313" key="4">
    <source>
        <dbReference type="Proteomes" id="UP000075243"/>
    </source>
</evidence>
<dbReference type="Gramene" id="C.cajan_33604.t">
    <property type="protein sequence ID" value="C.cajan_33604.t.cds1"/>
    <property type="gene ID" value="C.cajan_33604"/>
</dbReference>
<feature type="region of interest" description="Disordered" evidence="1">
    <location>
        <begin position="309"/>
        <end position="331"/>
    </location>
</feature>
<organism evidence="3 4">
    <name type="scientific">Cajanus cajan</name>
    <name type="common">Pigeon pea</name>
    <name type="synonym">Cajanus indicus</name>
    <dbReference type="NCBI Taxonomy" id="3821"/>
    <lineage>
        <taxon>Eukaryota</taxon>
        <taxon>Viridiplantae</taxon>
        <taxon>Streptophyta</taxon>
        <taxon>Embryophyta</taxon>
        <taxon>Tracheophyta</taxon>
        <taxon>Spermatophyta</taxon>
        <taxon>Magnoliopsida</taxon>
        <taxon>eudicotyledons</taxon>
        <taxon>Gunneridae</taxon>
        <taxon>Pentapetalae</taxon>
        <taxon>rosids</taxon>
        <taxon>fabids</taxon>
        <taxon>Fabales</taxon>
        <taxon>Fabaceae</taxon>
        <taxon>Papilionoideae</taxon>
        <taxon>50 kb inversion clade</taxon>
        <taxon>NPAAA clade</taxon>
        <taxon>indigoferoid/millettioid clade</taxon>
        <taxon>Phaseoleae</taxon>
        <taxon>Cajanus</taxon>
    </lineage>
</organism>
<keyword evidence="4" id="KW-1185">Reference proteome</keyword>
<feature type="compositionally biased region" description="Acidic residues" evidence="1">
    <location>
        <begin position="401"/>
        <end position="421"/>
    </location>
</feature>
<evidence type="ECO:0000259" key="2">
    <source>
        <dbReference type="Pfam" id="PF20167"/>
    </source>
</evidence>
<feature type="region of interest" description="Disordered" evidence="1">
    <location>
        <begin position="1"/>
        <end position="44"/>
    </location>
</feature>
<feature type="domain" description="Putative plant transposon protein" evidence="2">
    <location>
        <begin position="91"/>
        <end position="284"/>
    </location>
</feature>
<reference evidence="3" key="1">
    <citation type="journal article" date="2012" name="Nat. Biotechnol.">
        <title>Draft genome sequence of pigeonpea (Cajanus cajan), an orphan legume crop of resource-poor farmers.</title>
        <authorList>
            <person name="Varshney R.K."/>
            <person name="Chen W."/>
            <person name="Li Y."/>
            <person name="Bharti A.K."/>
            <person name="Saxena R.K."/>
            <person name="Schlueter J.A."/>
            <person name="Donoghue M.T."/>
            <person name="Azam S."/>
            <person name="Fan G."/>
            <person name="Whaley A.M."/>
            <person name="Farmer A.D."/>
            <person name="Sheridan J."/>
            <person name="Iwata A."/>
            <person name="Tuteja R."/>
            <person name="Penmetsa R.V."/>
            <person name="Wu W."/>
            <person name="Upadhyaya H.D."/>
            <person name="Yang S.P."/>
            <person name="Shah T."/>
            <person name="Saxena K.B."/>
            <person name="Michael T."/>
            <person name="McCombie W.R."/>
            <person name="Yang B."/>
            <person name="Zhang G."/>
            <person name="Yang H."/>
            <person name="Wang J."/>
            <person name="Spillane C."/>
            <person name="Cook D.R."/>
            <person name="May G.D."/>
            <person name="Xu X."/>
            <person name="Jackson S.A."/>
        </authorList>
    </citation>
    <scope>NUCLEOTIDE SEQUENCE [LARGE SCALE GENOMIC DNA]</scope>
</reference>
<feature type="compositionally biased region" description="Polar residues" evidence="1">
    <location>
        <begin position="309"/>
        <end position="326"/>
    </location>
</feature>
<dbReference type="AlphaFoldDB" id="A0A151RWE9"/>
<dbReference type="EMBL" id="KQ483544">
    <property type="protein sequence ID" value="KYP46875.1"/>
    <property type="molecule type" value="Genomic_DNA"/>
</dbReference>
<evidence type="ECO:0000313" key="3">
    <source>
        <dbReference type="EMBL" id="KYP46875.1"/>
    </source>
</evidence>
<dbReference type="InterPro" id="IPR046796">
    <property type="entry name" value="Transposase_32_dom"/>
</dbReference>